<dbReference type="Pfam" id="PF05227">
    <property type="entry name" value="CHASE3"/>
    <property type="match status" value="1"/>
</dbReference>
<dbReference type="CDD" id="cd06225">
    <property type="entry name" value="HAMP"/>
    <property type="match status" value="1"/>
</dbReference>
<evidence type="ECO:0000313" key="3">
    <source>
        <dbReference type="EMBL" id="XAO72841.1"/>
    </source>
</evidence>
<gene>
    <name evidence="3" type="ORF">AAFP95_13335</name>
</gene>
<organism evidence="3 4">
    <name type="scientific">Chryseobacterium endophyticum</name>
    <dbReference type="NCBI Taxonomy" id="1854762"/>
    <lineage>
        <taxon>Bacteria</taxon>
        <taxon>Pseudomonadati</taxon>
        <taxon>Bacteroidota</taxon>
        <taxon>Flavobacteriia</taxon>
        <taxon>Flavobacteriales</taxon>
        <taxon>Weeksellaceae</taxon>
        <taxon>Chryseobacterium group</taxon>
        <taxon>Chryseobacterium</taxon>
    </lineage>
</organism>
<dbReference type="CDD" id="cd19410">
    <property type="entry name" value="HK9-like_sensor"/>
    <property type="match status" value="1"/>
</dbReference>
<dbReference type="GO" id="GO:0016020">
    <property type="term" value="C:membrane"/>
    <property type="evidence" value="ECO:0007669"/>
    <property type="project" value="InterPro"/>
</dbReference>
<dbReference type="GO" id="GO:0007165">
    <property type="term" value="P:signal transduction"/>
    <property type="evidence" value="ECO:0007669"/>
    <property type="project" value="InterPro"/>
</dbReference>
<keyword evidence="1" id="KW-0472">Membrane</keyword>
<accession>A0AAU6WJN6</accession>
<evidence type="ECO:0000313" key="4">
    <source>
        <dbReference type="Proteomes" id="UP001463665"/>
    </source>
</evidence>
<proteinExistence type="predicted"/>
<sequence>MASSVASYFSIQNQMNHRESVGKSRRAVTAVKDVMLSLLDAETGNRGYQLTGQESFLEPFNRSLAEYSKTFQYARSLEITDPHQKKLLDELEKNVEHNLASLKLFVQNRRKGMMMTKEQIQESKAYMDRSRQIVKEFSQYEENQLAIKNRDLNRSSNTTVMFIIFSAIAAIIVTTIFYLKLRSDLIRREKLENMLKAKDLEITRRVSAIQKIANRVANGDYSQKVVDNAEDDLGDLVESLNHMTESLKFSFDTINKSDWRQKGLAILNESLVGNKTVKEVATAALHQLIDYGKCINGSVYMYDDGLLRLITAFGLENNMKKLLSREKE</sequence>
<keyword evidence="1" id="KW-0812">Transmembrane</keyword>
<dbReference type="SMART" id="SM00304">
    <property type="entry name" value="HAMP"/>
    <property type="match status" value="1"/>
</dbReference>
<feature type="domain" description="HAMP" evidence="2">
    <location>
        <begin position="200"/>
        <end position="252"/>
    </location>
</feature>
<evidence type="ECO:0000256" key="1">
    <source>
        <dbReference type="SAM" id="Phobius"/>
    </source>
</evidence>
<dbReference type="Proteomes" id="UP001463665">
    <property type="component" value="Chromosome"/>
</dbReference>
<dbReference type="Pfam" id="PF00672">
    <property type="entry name" value="HAMP"/>
    <property type="match status" value="1"/>
</dbReference>
<dbReference type="Gene3D" id="6.10.340.10">
    <property type="match status" value="1"/>
</dbReference>
<dbReference type="AlphaFoldDB" id="A0AAU6WJN6"/>
<name>A0AAU6WJN6_9FLAO</name>
<dbReference type="SUPFAM" id="SSF158472">
    <property type="entry name" value="HAMP domain-like"/>
    <property type="match status" value="1"/>
</dbReference>
<protein>
    <submittedName>
        <fullName evidence="3">CHASE3 domain-containing protein</fullName>
    </submittedName>
</protein>
<evidence type="ECO:0000259" key="2">
    <source>
        <dbReference type="PROSITE" id="PS50885"/>
    </source>
</evidence>
<dbReference type="PROSITE" id="PS50885">
    <property type="entry name" value="HAMP"/>
    <property type="match status" value="1"/>
</dbReference>
<keyword evidence="1" id="KW-1133">Transmembrane helix</keyword>
<dbReference type="InterPro" id="IPR007891">
    <property type="entry name" value="CHASE3"/>
</dbReference>
<dbReference type="InterPro" id="IPR003660">
    <property type="entry name" value="HAMP_dom"/>
</dbReference>
<keyword evidence="4" id="KW-1185">Reference proteome</keyword>
<dbReference type="RefSeq" id="WP_345765563.1">
    <property type="nucleotide sequence ID" value="NZ_CP154834.1"/>
</dbReference>
<reference evidence="3 4" key="1">
    <citation type="submission" date="2024-04" db="EMBL/GenBank/DDBJ databases">
        <title>Genome sequencing and assembly of rice foliar adapted Chryseobacterium endophyticum OsEnb-ALM-A6.</title>
        <authorList>
            <person name="Kumar S."/>
            <person name="Javed M."/>
            <person name="Chouhan V."/>
            <person name="Charishma K."/>
            <person name="Patel A."/>
            <person name="Kumar M."/>
            <person name="Sahu K.P."/>
            <person name="Kumar A."/>
        </authorList>
    </citation>
    <scope>NUCLEOTIDE SEQUENCE [LARGE SCALE GENOMIC DNA]</scope>
    <source>
        <strain evidence="3 4">OsEnb-ALM-A6</strain>
    </source>
</reference>
<dbReference type="EMBL" id="CP154834">
    <property type="protein sequence ID" value="XAO72841.1"/>
    <property type="molecule type" value="Genomic_DNA"/>
</dbReference>
<feature type="transmembrane region" description="Helical" evidence="1">
    <location>
        <begin position="160"/>
        <end position="181"/>
    </location>
</feature>